<dbReference type="Proteomes" id="UP000253769">
    <property type="component" value="Unassembled WGS sequence"/>
</dbReference>
<dbReference type="GO" id="GO:0005886">
    <property type="term" value="C:plasma membrane"/>
    <property type="evidence" value="ECO:0007669"/>
    <property type="project" value="UniProtKB-SubCell"/>
</dbReference>
<sequence length="206" mass="21830">MLEPILLLAGMSILLIGSPGPAAMALAATGAQHSWKQGLPLVAGLICGAQLTGLLTSAGVLALLNRWPEARLTMQAVGGAFVLLMALRMLSSGNNLADRQEDGQMNQATFGFRSGILMNILNPKAYAVFMLLISNYLPPMPSLWQSVLLLEAVALLASLLVTSGWLLLGLWLGRLISSPAGQQRLRGLFAGLMVVFVLPMLLSIPD</sequence>
<dbReference type="AlphaFoldDB" id="A0A369WAJ9"/>
<comment type="caution">
    <text evidence="7">The sequence shown here is derived from an EMBL/GenBank/DDBJ whole genome shotgun (WGS) entry which is preliminary data.</text>
</comment>
<evidence type="ECO:0000313" key="7">
    <source>
        <dbReference type="EMBL" id="RDE19048.1"/>
    </source>
</evidence>
<evidence type="ECO:0000256" key="6">
    <source>
        <dbReference type="SAM" id="Phobius"/>
    </source>
</evidence>
<reference evidence="7 8" key="1">
    <citation type="submission" date="2018-07" db="EMBL/GenBank/DDBJ databases">
        <title>Motiliproteus coralliicola sp. nov., a bacterium isolated from Coral.</title>
        <authorList>
            <person name="Wang G."/>
        </authorList>
    </citation>
    <scope>NUCLEOTIDE SEQUENCE [LARGE SCALE GENOMIC DNA]</scope>
    <source>
        <strain evidence="7 8">C34</strain>
    </source>
</reference>
<dbReference type="Pfam" id="PF01810">
    <property type="entry name" value="LysE"/>
    <property type="match status" value="1"/>
</dbReference>
<name>A0A369WAJ9_9GAMM</name>
<feature type="transmembrane region" description="Helical" evidence="6">
    <location>
        <begin position="185"/>
        <end position="204"/>
    </location>
</feature>
<dbReference type="PANTHER" id="PTHR30086:SF20">
    <property type="entry name" value="ARGININE EXPORTER PROTEIN ARGO-RELATED"/>
    <property type="match status" value="1"/>
</dbReference>
<gene>
    <name evidence="7" type="ORF">DV711_15745</name>
</gene>
<accession>A0A369WAJ9</accession>
<dbReference type="OrthoDB" id="9812084at2"/>
<feature type="transmembrane region" description="Helical" evidence="6">
    <location>
        <begin position="43"/>
        <end position="65"/>
    </location>
</feature>
<evidence type="ECO:0000256" key="1">
    <source>
        <dbReference type="ARBA" id="ARBA00004651"/>
    </source>
</evidence>
<evidence type="ECO:0000256" key="2">
    <source>
        <dbReference type="ARBA" id="ARBA00022475"/>
    </source>
</evidence>
<evidence type="ECO:0000313" key="8">
    <source>
        <dbReference type="Proteomes" id="UP000253769"/>
    </source>
</evidence>
<comment type="subcellular location">
    <subcellularLocation>
        <location evidence="1">Cell membrane</location>
        <topology evidence="1">Multi-pass membrane protein</topology>
    </subcellularLocation>
</comment>
<evidence type="ECO:0000256" key="5">
    <source>
        <dbReference type="ARBA" id="ARBA00023136"/>
    </source>
</evidence>
<dbReference type="InterPro" id="IPR001123">
    <property type="entry name" value="LeuE-type"/>
</dbReference>
<organism evidence="7 8">
    <name type="scientific">Motiliproteus coralliicola</name>
    <dbReference type="NCBI Taxonomy" id="2283196"/>
    <lineage>
        <taxon>Bacteria</taxon>
        <taxon>Pseudomonadati</taxon>
        <taxon>Pseudomonadota</taxon>
        <taxon>Gammaproteobacteria</taxon>
        <taxon>Oceanospirillales</taxon>
        <taxon>Oceanospirillaceae</taxon>
        <taxon>Motiliproteus</taxon>
    </lineage>
</organism>
<dbReference type="RefSeq" id="WP_114696668.1">
    <property type="nucleotide sequence ID" value="NZ_QQOH01000004.1"/>
</dbReference>
<proteinExistence type="predicted"/>
<protein>
    <recommendedName>
        <fullName evidence="9">LysE family translocator</fullName>
    </recommendedName>
</protein>
<keyword evidence="3 6" id="KW-0812">Transmembrane</keyword>
<dbReference type="PANTHER" id="PTHR30086">
    <property type="entry name" value="ARGININE EXPORTER PROTEIN ARGO"/>
    <property type="match status" value="1"/>
</dbReference>
<dbReference type="EMBL" id="QQOH01000004">
    <property type="protein sequence ID" value="RDE19048.1"/>
    <property type="molecule type" value="Genomic_DNA"/>
</dbReference>
<keyword evidence="2" id="KW-1003">Cell membrane</keyword>
<dbReference type="GO" id="GO:0015171">
    <property type="term" value="F:amino acid transmembrane transporter activity"/>
    <property type="evidence" value="ECO:0007669"/>
    <property type="project" value="TreeGrafter"/>
</dbReference>
<feature type="transmembrane region" description="Helical" evidence="6">
    <location>
        <begin position="147"/>
        <end position="173"/>
    </location>
</feature>
<evidence type="ECO:0008006" key="9">
    <source>
        <dbReference type="Google" id="ProtNLM"/>
    </source>
</evidence>
<keyword evidence="5 6" id="KW-0472">Membrane</keyword>
<evidence type="ECO:0000256" key="3">
    <source>
        <dbReference type="ARBA" id="ARBA00022692"/>
    </source>
</evidence>
<keyword evidence="4 6" id="KW-1133">Transmembrane helix</keyword>
<keyword evidence="8" id="KW-1185">Reference proteome</keyword>
<evidence type="ECO:0000256" key="4">
    <source>
        <dbReference type="ARBA" id="ARBA00022989"/>
    </source>
</evidence>